<protein>
    <submittedName>
        <fullName evidence="2">Uncharacterized protein</fullName>
    </submittedName>
</protein>
<keyword evidence="1" id="KW-0812">Transmembrane</keyword>
<proteinExistence type="predicted"/>
<evidence type="ECO:0000313" key="2">
    <source>
        <dbReference type="EMBL" id="MBW4657514.1"/>
    </source>
</evidence>
<accession>A0A951UL81</accession>
<keyword evidence="1" id="KW-1133">Transmembrane helix</keyword>
<keyword evidence="1" id="KW-0472">Membrane</keyword>
<feature type="transmembrane region" description="Helical" evidence="1">
    <location>
        <begin position="118"/>
        <end position="136"/>
    </location>
</feature>
<sequence>MLSESALNYQDSYVCPVCRHGQISAMTLMDAFACSFCRHIFSANLPTQSIQVVDSSQPMSWRWNGQKWQSVYRDAPSLTLVVWLIGIILVTLPGSIVWLSSALFPPLPTSTWAWFPKVWVICTFGIHFLMVSWLVVEHYQLPLYVSTRIRVAQWLGRR</sequence>
<dbReference type="Proteomes" id="UP000757435">
    <property type="component" value="Unassembled WGS sequence"/>
</dbReference>
<reference evidence="2" key="1">
    <citation type="submission" date="2021-05" db="EMBL/GenBank/DDBJ databases">
        <authorList>
            <person name="Pietrasiak N."/>
            <person name="Ward R."/>
            <person name="Stajich J.E."/>
            <person name="Kurbessoian T."/>
        </authorList>
    </citation>
    <scope>NUCLEOTIDE SEQUENCE</scope>
    <source>
        <strain evidence="2">UHER 2000/2452</strain>
    </source>
</reference>
<name>A0A951UL81_9CYAN</name>
<organism evidence="2 3">
    <name type="scientific">Drouetiella hepatica Uher 2000/2452</name>
    <dbReference type="NCBI Taxonomy" id="904376"/>
    <lineage>
        <taxon>Bacteria</taxon>
        <taxon>Bacillati</taxon>
        <taxon>Cyanobacteriota</taxon>
        <taxon>Cyanophyceae</taxon>
        <taxon>Oculatellales</taxon>
        <taxon>Oculatellaceae</taxon>
        <taxon>Drouetiella</taxon>
    </lineage>
</organism>
<reference evidence="2" key="2">
    <citation type="journal article" date="2022" name="Microbiol. Resour. Announc.">
        <title>Metagenome Sequencing to Explore Phylogenomics of Terrestrial Cyanobacteria.</title>
        <authorList>
            <person name="Ward R.D."/>
            <person name="Stajich J.E."/>
            <person name="Johansen J.R."/>
            <person name="Huntemann M."/>
            <person name="Clum A."/>
            <person name="Foster B."/>
            <person name="Foster B."/>
            <person name="Roux S."/>
            <person name="Palaniappan K."/>
            <person name="Varghese N."/>
            <person name="Mukherjee S."/>
            <person name="Reddy T.B.K."/>
            <person name="Daum C."/>
            <person name="Copeland A."/>
            <person name="Chen I.A."/>
            <person name="Ivanova N.N."/>
            <person name="Kyrpides N.C."/>
            <person name="Shapiro N."/>
            <person name="Eloe-Fadrosh E.A."/>
            <person name="Pietrasiak N."/>
        </authorList>
    </citation>
    <scope>NUCLEOTIDE SEQUENCE</scope>
    <source>
        <strain evidence="2">UHER 2000/2452</strain>
    </source>
</reference>
<gene>
    <name evidence="2" type="ORF">KME15_02475</name>
</gene>
<evidence type="ECO:0000313" key="3">
    <source>
        <dbReference type="Proteomes" id="UP000757435"/>
    </source>
</evidence>
<feature type="transmembrane region" description="Helical" evidence="1">
    <location>
        <begin position="77"/>
        <end position="98"/>
    </location>
</feature>
<evidence type="ECO:0000256" key="1">
    <source>
        <dbReference type="SAM" id="Phobius"/>
    </source>
</evidence>
<comment type="caution">
    <text evidence="2">The sequence shown here is derived from an EMBL/GenBank/DDBJ whole genome shotgun (WGS) entry which is preliminary data.</text>
</comment>
<dbReference type="AlphaFoldDB" id="A0A951UL81"/>
<dbReference type="EMBL" id="JAHHHD010000002">
    <property type="protein sequence ID" value="MBW4657514.1"/>
    <property type="molecule type" value="Genomic_DNA"/>
</dbReference>